<feature type="transmembrane region" description="Helical" evidence="2">
    <location>
        <begin position="169"/>
        <end position="190"/>
    </location>
</feature>
<evidence type="ECO:0000256" key="2">
    <source>
        <dbReference type="SAM" id="Phobius"/>
    </source>
</evidence>
<name>A0A844TIE4_9BRAD</name>
<evidence type="ECO:0000256" key="1">
    <source>
        <dbReference type="SAM" id="Coils"/>
    </source>
</evidence>
<dbReference type="Proteomes" id="UP000449969">
    <property type="component" value="Unassembled WGS sequence"/>
</dbReference>
<dbReference type="OrthoDB" id="7992954at2"/>
<keyword evidence="2" id="KW-1133">Transmembrane helix</keyword>
<feature type="transmembrane region" description="Helical" evidence="2">
    <location>
        <begin position="23"/>
        <end position="41"/>
    </location>
</feature>
<keyword evidence="2" id="KW-0812">Transmembrane</keyword>
<organism evidence="3 4">
    <name type="scientific">Bradyrhizobium cajani</name>
    <dbReference type="NCBI Taxonomy" id="1928661"/>
    <lineage>
        <taxon>Bacteria</taxon>
        <taxon>Pseudomonadati</taxon>
        <taxon>Pseudomonadota</taxon>
        <taxon>Alphaproteobacteria</taxon>
        <taxon>Hyphomicrobiales</taxon>
        <taxon>Nitrobacteraceae</taxon>
        <taxon>Bradyrhizobium</taxon>
    </lineage>
</organism>
<sequence>MSAHESMEHAEHAEHASGSNKKIALLIAVLALFLAISETLGKGAQTESISKNVEAANLWAFFQAKSIRRTVVVTAVEQGKLTLGSLPEDAAVRAAVQKQIDDWTKTAQRYRSEPETGEGTEQLAEKAKHAEHARDEATAKYHHFELASAAFQIGIVLASATIITGMFALAYVGGVLTLAGLIMTALGLWWPHLLHLH</sequence>
<keyword evidence="4" id="KW-1185">Reference proteome</keyword>
<dbReference type="RefSeq" id="WP_157330735.1">
    <property type="nucleotide sequence ID" value="NZ_JANADL010000047.1"/>
</dbReference>
<accession>A0A844TIE4</accession>
<dbReference type="EMBL" id="WQNE01000013">
    <property type="protein sequence ID" value="MVT74781.1"/>
    <property type="molecule type" value="Genomic_DNA"/>
</dbReference>
<dbReference type="InterPro" id="IPR025570">
    <property type="entry name" value="DUF4337"/>
</dbReference>
<keyword evidence="2" id="KW-0472">Membrane</keyword>
<gene>
    <name evidence="3" type="ORF">GPL20_17350</name>
</gene>
<keyword evidence="1" id="KW-0175">Coiled coil</keyword>
<reference evidence="3 4" key="1">
    <citation type="submission" date="2019-12" db="EMBL/GenBank/DDBJ databases">
        <title>Draft genome sequences Bradyrhizobium cajani AMBPC1010, Bradyrhizobium pachyrhizi AMBPC1040 and Bradyrhizobium yuanmingense ALSPC3051, three plant growth promoting strains isolated from nodules of Cajanus cajan L. in Dominican Republic.</title>
        <authorList>
            <person name="Flores-Felix J.D."/>
            <person name="Araujo J."/>
            <person name="Diaz-Alcantara C."/>
            <person name="Gonzalez-Andres F."/>
            <person name="Velazquez E."/>
        </authorList>
    </citation>
    <scope>NUCLEOTIDE SEQUENCE [LARGE SCALE GENOMIC DNA]</scope>
    <source>
        <strain evidence="3 4">1010</strain>
    </source>
</reference>
<feature type="coiled-coil region" evidence="1">
    <location>
        <begin position="93"/>
        <end position="140"/>
    </location>
</feature>
<dbReference type="Pfam" id="PF14235">
    <property type="entry name" value="DUF4337"/>
    <property type="match status" value="1"/>
</dbReference>
<protein>
    <submittedName>
        <fullName evidence="3">DUF4337 family protein</fullName>
    </submittedName>
</protein>
<comment type="caution">
    <text evidence="3">The sequence shown here is derived from an EMBL/GenBank/DDBJ whole genome shotgun (WGS) entry which is preliminary data.</text>
</comment>
<proteinExistence type="predicted"/>
<evidence type="ECO:0000313" key="3">
    <source>
        <dbReference type="EMBL" id="MVT74781.1"/>
    </source>
</evidence>
<evidence type="ECO:0000313" key="4">
    <source>
        <dbReference type="Proteomes" id="UP000449969"/>
    </source>
</evidence>
<dbReference type="AlphaFoldDB" id="A0A844TIE4"/>